<evidence type="ECO:0008006" key="4">
    <source>
        <dbReference type="Google" id="ProtNLM"/>
    </source>
</evidence>
<feature type="coiled-coil region" evidence="1">
    <location>
        <begin position="158"/>
        <end position="185"/>
    </location>
</feature>
<dbReference type="STRING" id="50990.A0A4Y7Q0B9"/>
<proteinExistence type="predicted"/>
<evidence type="ECO:0000313" key="2">
    <source>
        <dbReference type="EMBL" id="TDL21084.1"/>
    </source>
</evidence>
<dbReference type="Proteomes" id="UP000294933">
    <property type="component" value="Unassembled WGS sequence"/>
</dbReference>
<dbReference type="Gene3D" id="2.80.10.50">
    <property type="match status" value="1"/>
</dbReference>
<organism evidence="2 3">
    <name type="scientific">Rickenella mellea</name>
    <dbReference type="NCBI Taxonomy" id="50990"/>
    <lineage>
        <taxon>Eukaryota</taxon>
        <taxon>Fungi</taxon>
        <taxon>Dikarya</taxon>
        <taxon>Basidiomycota</taxon>
        <taxon>Agaricomycotina</taxon>
        <taxon>Agaricomycetes</taxon>
        <taxon>Hymenochaetales</taxon>
        <taxon>Rickenellaceae</taxon>
        <taxon>Rickenella</taxon>
    </lineage>
</organism>
<dbReference type="EMBL" id="ML170183">
    <property type="protein sequence ID" value="TDL21084.1"/>
    <property type="molecule type" value="Genomic_DNA"/>
</dbReference>
<dbReference type="AlphaFoldDB" id="A0A4Y7Q0B9"/>
<dbReference type="VEuPathDB" id="FungiDB:BD410DRAFT_868470"/>
<keyword evidence="1" id="KW-0175">Coiled coil</keyword>
<protein>
    <recommendedName>
        <fullName evidence="4">Ricin B lectin domain-containing protein</fullName>
    </recommendedName>
</protein>
<dbReference type="SUPFAM" id="SSF50370">
    <property type="entry name" value="Ricin B-like lectins"/>
    <property type="match status" value="1"/>
</dbReference>
<dbReference type="InterPro" id="IPR035992">
    <property type="entry name" value="Ricin_B-like_lectins"/>
</dbReference>
<gene>
    <name evidence="2" type="ORF">BD410DRAFT_868470</name>
</gene>
<evidence type="ECO:0000313" key="3">
    <source>
        <dbReference type="Proteomes" id="UP000294933"/>
    </source>
</evidence>
<dbReference type="OrthoDB" id="3266227at2759"/>
<reference evidence="2 3" key="1">
    <citation type="submission" date="2018-06" db="EMBL/GenBank/DDBJ databases">
        <title>A transcriptomic atlas of mushroom development highlights an independent origin of complex multicellularity.</title>
        <authorList>
            <consortium name="DOE Joint Genome Institute"/>
            <person name="Krizsan K."/>
            <person name="Almasi E."/>
            <person name="Merenyi Z."/>
            <person name="Sahu N."/>
            <person name="Viragh M."/>
            <person name="Koszo T."/>
            <person name="Mondo S."/>
            <person name="Kiss B."/>
            <person name="Balint B."/>
            <person name="Kues U."/>
            <person name="Barry K."/>
            <person name="Hegedus J.C."/>
            <person name="Henrissat B."/>
            <person name="Johnson J."/>
            <person name="Lipzen A."/>
            <person name="Ohm R."/>
            <person name="Nagy I."/>
            <person name="Pangilinan J."/>
            <person name="Yan J."/>
            <person name="Xiong Y."/>
            <person name="Grigoriev I.V."/>
            <person name="Hibbett D.S."/>
            <person name="Nagy L.G."/>
        </authorList>
    </citation>
    <scope>NUCLEOTIDE SEQUENCE [LARGE SCALE GENOMIC DNA]</scope>
    <source>
        <strain evidence="2 3">SZMC22713</strain>
    </source>
</reference>
<sequence>MPINPGAYTIRNVTHQNVATQSEENMLVGLAHSNTASTWPEQGLDLFQLWSISLLQNGKYTIRNIETNRYAACTNFPMIDETIIATQELQQWDIKESGFKGRYVIYTTSGSIELFWGLPNGHRHTLICLRDRPNNPANQWEIRTVDSWKVVGQLRANITHLRNVHAELSDEYEQLYDNHTSLLAEHTSLRDSTELLTRQDRARHAQAEAMLKEEYEKLLAEKVSEYEYWRCVCM</sequence>
<accession>A0A4Y7Q0B9</accession>
<keyword evidence="3" id="KW-1185">Reference proteome</keyword>
<name>A0A4Y7Q0B9_9AGAM</name>
<evidence type="ECO:0000256" key="1">
    <source>
        <dbReference type="SAM" id="Coils"/>
    </source>
</evidence>